<evidence type="ECO:0000313" key="2">
    <source>
        <dbReference type="EMBL" id="CAA9590391.1"/>
    </source>
</evidence>
<name>A0A6N3IPH3_9CYAN</name>
<keyword evidence="1" id="KW-0812">Transmembrane</keyword>
<reference evidence="2" key="1">
    <citation type="submission" date="2020-02" db="EMBL/GenBank/DDBJ databases">
        <authorList>
            <person name="Meier V. D."/>
        </authorList>
    </citation>
    <scope>NUCLEOTIDE SEQUENCE</scope>
    <source>
        <strain evidence="2">AVDCRST_MAG81</strain>
    </source>
</reference>
<sequence>MSLQQPINHATELKFGVPSALLVSLCTSALLPLLVSSKALQQSVESLSIQSEELLRGDRLPILKFPR</sequence>
<evidence type="ECO:0000256" key="1">
    <source>
        <dbReference type="SAM" id="Phobius"/>
    </source>
</evidence>
<organism evidence="2">
    <name type="scientific">uncultured Synechococcales cyanobacterium</name>
    <dbReference type="NCBI Taxonomy" id="1936017"/>
    <lineage>
        <taxon>Bacteria</taxon>
        <taxon>Bacillati</taxon>
        <taxon>Cyanobacteriota</taxon>
        <taxon>Cyanophyceae</taxon>
        <taxon>Synechococcales</taxon>
        <taxon>environmental samples</taxon>
    </lineage>
</organism>
<proteinExistence type="predicted"/>
<keyword evidence="1" id="KW-1133">Transmembrane helix</keyword>
<dbReference type="EMBL" id="CADCWO010000262">
    <property type="protein sequence ID" value="CAA9590391.1"/>
    <property type="molecule type" value="Genomic_DNA"/>
</dbReference>
<accession>A0A6N3IPH3</accession>
<dbReference type="AlphaFoldDB" id="A0A6N3IPH3"/>
<keyword evidence="1" id="KW-0472">Membrane</keyword>
<feature type="transmembrane region" description="Helical" evidence="1">
    <location>
        <begin position="15"/>
        <end position="35"/>
    </location>
</feature>
<protein>
    <submittedName>
        <fullName evidence="2">Uncharacterized protein</fullName>
    </submittedName>
</protein>
<gene>
    <name evidence="2" type="ORF">AVDCRST_MAG81-5096</name>
</gene>